<sequence>MHCEAVRRISRSGRIDETIGTFFMTPYICSHLVDLQVAVKTPATVHNGIVRNVHDFSDVDFVLEELRAGFIVVSDTRTEKGLVYVSSFFTAEDETKMLVAVVQVDFSGSVAWAGQEEEDPTFTEITRALHEKGVTWFPVRYTTRPSVTSRSSTDGVYFNELALFDFTQRLGLLRIHLESLRHSFQSRCPTLARHQPIKRRSFRDHGCVRACPRPSNLPTCSLGVNLAHSSDNDDSCGA</sequence>
<reference evidence="1" key="1">
    <citation type="submission" date="2021-01" db="EMBL/GenBank/DDBJ databases">
        <authorList>
            <person name="Corre E."/>
            <person name="Pelletier E."/>
            <person name="Niang G."/>
            <person name="Scheremetjew M."/>
            <person name="Finn R."/>
            <person name="Kale V."/>
            <person name="Holt S."/>
            <person name="Cochrane G."/>
            <person name="Meng A."/>
            <person name="Brown T."/>
            <person name="Cohen L."/>
        </authorList>
    </citation>
    <scope>NUCLEOTIDE SEQUENCE</scope>
    <source>
        <strain evidence="1">CCAP 1951/1</strain>
    </source>
</reference>
<protein>
    <submittedName>
        <fullName evidence="1">Uncharacterized protein</fullName>
    </submittedName>
</protein>
<proteinExistence type="predicted"/>
<name>A0A7S1MM56_NEODS</name>
<gene>
    <name evidence="1" type="ORF">NDES1114_LOCUS24855</name>
</gene>
<evidence type="ECO:0000313" key="1">
    <source>
        <dbReference type="EMBL" id="CAD9135568.1"/>
    </source>
</evidence>
<dbReference type="EMBL" id="HBGF01037126">
    <property type="protein sequence ID" value="CAD9135568.1"/>
    <property type="molecule type" value="Transcribed_RNA"/>
</dbReference>
<dbReference type="AlphaFoldDB" id="A0A7S1MM56"/>
<organism evidence="1">
    <name type="scientific">Neobodo designis</name>
    <name type="common">Flagellated protozoan</name>
    <name type="synonym">Bodo designis</name>
    <dbReference type="NCBI Taxonomy" id="312471"/>
    <lineage>
        <taxon>Eukaryota</taxon>
        <taxon>Discoba</taxon>
        <taxon>Euglenozoa</taxon>
        <taxon>Kinetoplastea</taxon>
        <taxon>Metakinetoplastina</taxon>
        <taxon>Neobodonida</taxon>
        <taxon>Neobodo</taxon>
    </lineage>
</organism>
<accession>A0A7S1MM56</accession>